<dbReference type="InterPro" id="IPR019734">
    <property type="entry name" value="TPR_rpt"/>
</dbReference>
<dbReference type="InterPro" id="IPR011990">
    <property type="entry name" value="TPR-like_helical_dom_sf"/>
</dbReference>
<reference evidence="1 2" key="1">
    <citation type="submission" date="2016-10" db="EMBL/GenBank/DDBJ databases">
        <title>Draft Genome sequence of Alkanindiges sp. strain H1.</title>
        <authorList>
            <person name="Subhash Y."/>
            <person name="Lee S."/>
        </authorList>
    </citation>
    <scope>NUCLEOTIDE SEQUENCE [LARGE SCALE GENOMIC DNA]</scope>
    <source>
        <strain evidence="1 2">H1</strain>
    </source>
</reference>
<comment type="caution">
    <text evidence="1">The sequence shown here is derived from an EMBL/GenBank/DDBJ whole genome shotgun (WGS) entry which is preliminary data.</text>
</comment>
<dbReference type="Proteomes" id="UP000192132">
    <property type="component" value="Unassembled WGS sequence"/>
</dbReference>
<dbReference type="SMART" id="SM00028">
    <property type="entry name" value="TPR"/>
    <property type="match status" value="5"/>
</dbReference>
<evidence type="ECO:0000313" key="2">
    <source>
        <dbReference type="Proteomes" id="UP000192132"/>
    </source>
</evidence>
<name>A0A1S8CT72_9GAMM</name>
<sequence length="506" mass="57446">MQAEFLLARQQQAEAVAIYQKMAFETLTPSILERALTVSIDAQDDKNALNIAKHWVENEPQDTPAQFYLAHLALKTHDYPLAAQILDKILSADADVALDQVLAGIYPENEQDRQQLLNALIHLDMHDNPSLLVLMAGLQAQNGQLDEALKRINRALKKRPDVTAFMTLKANILIAQNKNAELMQWLDKQTKLQSTNKSLKLFEVRYLLKQNQQQKALKKLDGMIRQWPDDTEILLLAGLVSIDEQQYTKAEQYLLKLLQQETYMDQAYYYLAINAQRQNRTDLASAYYKRVEGTLYQSAQKKLALMLAEQQALPQAISHLTQERVNHPDEASFLYQLQVQLLKDNNQPEAARALLDEAIKNLPDDPELIYARVLLLKPNEQALLDQELERLLGIEPNSPTYLNAYAYTLATQNRRLNDARQLAERANALAPDQPAILDTLGLVAFLQKDYDNAASALQKALSFGDNLNIALRLVRVYQAKGEMTAYQTLKAKLQAQYPDNLQVKSL</sequence>
<protein>
    <submittedName>
        <fullName evidence="1">Uncharacterized protein</fullName>
    </submittedName>
</protein>
<dbReference type="Gene3D" id="1.25.40.10">
    <property type="entry name" value="Tetratricopeptide repeat domain"/>
    <property type="match status" value="4"/>
</dbReference>
<proteinExistence type="predicted"/>
<gene>
    <name evidence="1" type="ORF">BKE30_10190</name>
</gene>
<dbReference type="PANTHER" id="PTHR12558:SF13">
    <property type="entry name" value="CELL DIVISION CYCLE PROTEIN 27 HOMOLOG"/>
    <property type="match status" value="1"/>
</dbReference>
<dbReference type="EMBL" id="MLCN01000027">
    <property type="protein sequence ID" value="ONG39181.1"/>
    <property type="molecule type" value="Genomic_DNA"/>
</dbReference>
<dbReference type="SUPFAM" id="SSF48452">
    <property type="entry name" value="TPR-like"/>
    <property type="match status" value="2"/>
</dbReference>
<dbReference type="AlphaFoldDB" id="A0A1S8CT72"/>
<organism evidence="1 2">
    <name type="scientific">Alkanindiges hydrocarboniclasticus</name>
    <dbReference type="NCBI Taxonomy" id="1907941"/>
    <lineage>
        <taxon>Bacteria</taxon>
        <taxon>Pseudomonadati</taxon>
        <taxon>Pseudomonadota</taxon>
        <taxon>Gammaproteobacteria</taxon>
        <taxon>Moraxellales</taxon>
        <taxon>Moraxellaceae</taxon>
        <taxon>Alkanindiges</taxon>
    </lineage>
</organism>
<keyword evidence="2" id="KW-1185">Reference proteome</keyword>
<dbReference type="STRING" id="1907941.BKE30_10190"/>
<evidence type="ECO:0000313" key="1">
    <source>
        <dbReference type="EMBL" id="ONG39181.1"/>
    </source>
</evidence>
<accession>A0A1S8CT72</accession>
<dbReference type="Pfam" id="PF13432">
    <property type="entry name" value="TPR_16"/>
    <property type="match status" value="3"/>
</dbReference>
<dbReference type="PANTHER" id="PTHR12558">
    <property type="entry name" value="CELL DIVISION CYCLE 16,23,27"/>
    <property type="match status" value="1"/>
</dbReference>